<protein>
    <submittedName>
        <fullName evidence="1">Uncharacterized protein</fullName>
    </submittedName>
</protein>
<dbReference type="Proteomes" id="UP001500282">
    <property type="component" value="Unassembled WGS sequence"/>
</dbReference>
<reference evidence="1 2" key="1">
    <citation type="journal article" date="2019" name="Int. J. Syst. Evol. Microbiol.">
        <title>The Global Catalogue of Microorganisms (GCM) 10K type strain sequencing project: providing services to taxonomists for standard genome sequencing and annotation.</title>
        <authorList>
            <consortium name="The Broad Institute Genomics Platform"/>
            <consortium name="The Broad Institute Genome Sequencing Center for Infectious Disease"/>
            <person name="Wu L."/>
            <person name="Ma J."/>
        </authorList>
    </citation>
    <scope>NUCLEOTIDE SEQUENCE [LARGE SCALE GENOMIC DNA]</scope>
    <source>
        <strain evidence="1 2">JCM 11448</strain>
    </source>
</reference>
<keyword evidence="2" id="KW-1185">Reference proteome</keyword>
<evidence type="ECO:0000313" key="2">
    <source>
        <dbReference type="Proteomes" id="UP001500282"/>
    </source>
</evidence>
<proteinExistence type="predicted"/>
<name>A0ABN1XEY7_9ACTN</name>
<accession>A0ABN1XEY7</accession>
<comment type="caution">
    <text evidence="1">The sequence shown here is derived from an EMBL/GenBank/DDBJ whole genome shotgun (WGS) entry which is preliminary data.</text>
</comment>
<gene>
    <name evidence="1" type="ORF">GCM10009579_82970</name>
</gene>
<evidence type="ECO:0000313" key="1">
    <source>
        <dbReference type="EMBL" id="GAA1301424.1"/>
    </source>
</evidence>
<sequence>MPALADLSLGAGDPPAVVVDVEVVPGEALVLAVLTGGVAPQRPGDGDLVFTGGLVQVGQGGVAGIDQVLCGRQSATRQACVDAGQDLTVVGGGRGGRRAVITLGPSGPQVSVR</sequence>
<dbReference type="EMBL" id="BAAAIH010000084">
    <property type="protein sequence ID" value="GAA1301424.1"/>
    <property type="molecule type" value="Genomic_DNA"/>
</dbReference>
<organism evidence="1 2">
    <name type="scientific">Streptomyces javensis</name>
    <dbReference type="NCBI Taxonomy" id="114698"/>
    <lineage>
        <taxon>Bacteria</taxon>
        <taxon>Bacillati</taxon>
        <taxon>Actinomycetota</taxon>
        <taxon>Actinomycetes</taxon>
        <taxon>Kitasatosporales</taxon>
        <taxon>Streptomycetaceae</taxon>
        <taxon>Streptomyces</taxon>
        <taxon>Streptomyces violaceusniger group</taxon>
    </lineage>
</organism>